<evidence type="ECO:0000313" key="2">
    <source>
        <dbReference type="Proteomes" id="UP001595796"/>
    </source>
</evidence>
<name>A0ABV9YZ39_9HYPH</name>
<dbReference type="InterPro" id="IPR008949">
    <property type="entry name" value="Isoprenoid_synthase_dom_sf"/>
</dbReference>
<dbReference type="SUPFAM" id="SSF48576">
    <property type="entry name" value="Terpenoid synthases"/>
    <property type="match status" value="1"/>
</dbReference>
<dbReference type="Pfam" id="PF00494">
    <property type="entry name" value="SQS_PSY"/>
    <property type="match status" value="1"/>
</dbReference>
<dbReference type="Gene3D" id="1.10.600.10">
    <property type="entry name" value="Farnesyl Diphosphate Synthase"/>
    <property type="match status" value="1"/>
</dbReference>
<sequence>MSTATELRSGKGHTDENFPVAKFIQKRHRGPILAFYRFVRAADDVADHPTLLPDQKLVLLDSLDAALTGNGPPDEEAEPLRHALAERGLTPRHARDLLDAFRLDAKKSRYADFSELMAYCSLSAMPVGRFVLDVHGEDPQRTWPASDAICAALQILNHLQDCGKDYTGIDRVYIPAEIFENHDARIEDLGAPKATPQLKAAIADLAVRTEKLLEEGRTLPDLVRDIRLAAELSAIYKLAQTLIRGLQHRDPLSEKVHFSKVGFAATALTAVTGTMIRRAFSRSSAPAKQGAL</sequence>
<dbReference type="PANTHER" id="PTHR31480">
    <property type="entry name" value="BIFUNCTIONAL LYCOPENE CYCLASE/PHYTOENE SYNTHASE"/>
    <property type="match status" value="1"/>
</dbReference>
<dbReference type="CDD" id="cd00683">
    <property type="entry name" value="Trans_IPPS_HH"/>
    <property type="match status" value="1"/>
</dbReference>
<dbReference type="InterPro" id="IPR017827">
    <property type="entry name" value="HSQ_synthase_HpnC"/>
</dbReference>
<accession>A0ABV9YZ39</accession>
<dbReference type="NCBIfam" id="TIGR03464">
    <property type="entry name" value="HpnC"/>
    <property type="match status" value="1"/>
</dbReference>
<gene>
    <name evidence="1" type="primary">hpnC</name>
    <name evidence="1" type="ORF">ACFPFW_05475</name>
</gene>
<keyword evidence="1" id="KW-0808">Transferase</keyword>
<protein>
    <submittedName>
        <fullName evidence="1">Squalene synthase HpnC</fullName>
        <ecNumber evidence="1">2.5.1.21</ecNumber>
    </submittedName>
</protein>
<reference evidence="2" key="1">
    <citation type="journal article" date="2019" name="Int. J. Syst. Evol. Microbiol.">
        <title>The Global Catalogue of Microorganisms (GCM) 10K type strain sequencing project: providing services to taxonomists for standard genome sequencing and annotation.</title>
        <authorList>
            <consortium name="The Broad Institute Genomics Platform"/>
            <consortium name="The Broad Institute Genome Sequencing Center for Infectious Disease"/>
            <person name="Wu L."/>
            <person name="Ma J."/>
        </authorList>
    </citation>
    <scope>NUCLEOTIDE SEQUENCE [LARGE SCALE GENOMIC DNA]</scope>
    <source>
        <strain evidence="2">CGMCC 1.16444</strain>
    </source>
</reference>
<dbReference type="Proteomes" id="UP001595796">
    <property type="component" value="Unassembled WGS sequence"/>
</dbReference>
<evidence type="ECO:0000313" key="1">
    <source>
        <dbReference type="EMBL" id="MFC5067464.1"/>
    </source>
</evidence>
<dbReference type="EMBL" id="JBHSJF010000005">
    <property type="protein sequence ID" value="MFC5067464.1"/>
    <property type="molecule type" value="Genomic_DNA"/>
</dbReference>
<dbReference type="InterPro" id="IPR002060">
    <property type="entry name" value="Squ/phyt_synthse"/>
</dbReference>
<keyword evidence="2" id="KW-1185">Reference proteome</keyword>
<dbReference type="GO" id="GO:0051996">
    <property type="term" value="F:squalene synthase [NAD(P)H] activity"/>
    <property type="evidence" value="ECO:0007669"/>
    <property type="project" value="UniProtKB-EC"/>
</dbReference>
<dbReference type="SFLD" id="SFLDS00005">
    <property type="entry name" value="Isoprenoid_Synthase_Type_I"/>
    <property type="match status" value="1"/>
</dbReference>
<proteinExistence type="predicted"/>
<organism evidence="1 2">
    <name type="scientific">Flaviflagellibacter deserti</name>
    <dbReference type="NCBI Taxonomy" id="2267266"/>
    <lineage>
        <taxon>Bacteria</taxon>
        <taxon>Pseudomonadati</taxon>
        <taxon>Pseudomonadota</taxon>
        <taxon>Alphaproteobacteria</taxon>
        <taxon>Hyphomicrobiales</taxon>
        <taxon>Flaviflagellibacter</taxon>
    </lineage>
</organism>
<dbReference type="RefSeq" id="WP_114956959.1">
    <property type="nucleotide sequence ID" value="NZ_JBHSJF010000005.1"/>
</dbReference>
<dbReference type="SFLD" id="SFLDG01018">
    <property type="entry name" value="Squalene/Phytoene_Synthase_Lik"/>
    <property type="match status" value="1"/>
</dbReference>
<dbReference type="InterPro" id="IPR033904">
    <property type="entry name" value="Trans_IPPS_HH"/>
</dbReference>
<comment type="caution">
    <text evidence="1">The sequence shown here is derived from an EMBL/GenBank/DDBJ whole genome shotgun (WGS) entry which is preliminary data.</text>
</comment>
<dbReference type="EC" id="2.5.1.21" evidence="1"/>